<dbReference type="Gene3D" id="3.30.565.10">
    <property type="entry name" value="Histidine kinase-like ATPase, C-terminal domain"/>
    <property type="match status" value="1"/>
</dbReference>
<dbReference type="InterPro" id="IPR004358">
    <property type="entry name" value="Sig_transdc_His_kin-like_C"/>
</dbReference>
<reference evidence="7" key="1">
    <citation type="journal article" date="2014" name="Int. J. Syst. Evol. Microbiol.">
        <title>Complete genome sequence of Corynebacterium casei LMG S-19264T (=DSM 44701T), isolated from a smear-ripened cheese.</title>
        <authorList>
            <consortium name="US DOE Joint Genome Institute (JGI-PGF)"/>
            <person name="Walter F."/>
            <person name="Albersmeier A."/>
            <person name="Kalinowski J."/>
            <person name="Ruckert C."/>
        </authorList>
    </citation>
    <scope>NUCLEOTIDE SEQUENCE</scope>
    <source>
        <strain evidence="7">KCTC 12719</strain>
    </source>
</reference>
<dbReference type="SMART" id="SM00387">
    <property type="entry name" value="HATPase_c"/>
    <property type="match status" value="1"/>
</dbReference>
<dbReference type="Pfam" id="PF00512">
    <property type="entry name" value="HisKA"/>
    <property type="match status" value="1"/>
</dbReference>
<proteinExistence type="predicted"/>
<reference evidence="7" key="2">
    <citation type="submission" date="2020-09" db="EMBL/GenBank/DDBJ databases">
        <authorList>
            <person name="Sun Q."/>
            <person name="Kim S."/>
        </authorList>
    </citation>
    <scope>NUCLEOTIDE SEQUENCE</scope>
    <source>
        <strain evidence="7">KCTC 12719</strain>
    </source>
</reference>
<dbReference type="PROSITE" id="PS50109">
    <property type="entry name" value="HIS_KIN"/>
    <property type="match status" value="1"/>
</dbReference>
<dbReference type="Proteomes" id="UP000610456">
    <property type="component" value="Unassembled WGS sequence"/>
</dbReference>
<evidence type="ECO:0000259" key="6">
    <source>
        <dbReference type="PROSITE" id="PS50109"/>
    </source>
</evidence>
<dbReference type="InterPro" id="IPR036890">
    <property type="entry name" value="HATPase_C_sf"/>
</dbReference>
<name>A0A918SBW1_9FLAO</name>
<dbReference type="SUPFAM" id="SSF55781">
    <property type="entry name" value="GAF domain-like"/>
    <property type="match status" value="1"/>
</dbReference>
<dbReference type="EMBL" id="BMXB01000003">
    <property type="protein sequence ID" value="GHA33272.1"/>
    <property type="molecule type" value="Genomic_DNA"/>
</dbReference>
<dbReference type="PRINTS" id="PR00344">
    <property type="entry name" value="BCTRLSENSOR"/>
</dbReference>
<dbReference type="InterPro" id="IPR003018">
    <property type="entry name" value="GAF"/>
</dbReference>
<dbReference type="Gene3D" id="1.10.287.130">
    <property type="match status" value="1"/>
</dbReference>
<keyword evidence="5 7" id="KW-0418">Kinase</keyword>
<dbReference type="Gene3D" id="3.30.450.40">
    <property type="match status" value="1"/>
</dbReference>
<dbReference type="GO" id="GO:0000155">
    <property type="term" value="F:phosphorelay sensor kinase activity"/>
    <property type="evidence" value="ECO:0007669"/>
    <property type="project" value="InterPro"/>
</dbReference>
<evidence type="ECO:0000256" key="4">
    <source>
        <dbReference type="ARBA" id="ARBA00022679"/>
    </source>
</evidence>
<dbReference type="CDD" id="cd00075">
    <property type="entry name" value="HATPase"/>
    <property type="match status" value="1"/>
</dbReference>
<keyword evidence="4" id="KW-0808">Transferase</keyword>
<dbReference type="Pfam" id="PF01590">
    <property type="entry name" value="GAF"/>
    <property type="match status" value="1"/>
</dbReference>
<protein>
    <recommendedName>
        <fullName evidence="2">histidine kinase</fullName>
        <ecNumber evidence="2">2.7.13.3</ecNumber>
    </recommendedName>
</protein>
<comment type="catalytic activity">
    <reaction evidence="1">
        <text>ATP + protein L-histidine = ADP + protein N-phospho-L-histidine.</text>
        <dbReference type="EC" id="2.7.13.3"/>
    </reaction>
</comment>
<evidence type="ECO:0000313" key="7">
    <source>
        <dbReference type="EMBL" id="GHA33272.1"/>
    </source>
</evidence>
<sequence>MESINENYSIKEEERINVLHKYEILDTPPDGSFDRITKLAAKLLKVPISIVSLVDTDRIWFKSRFGVDVQEITRDPGLCSSAILTDELYIVEDARNDPRTLTNPLVAGDFGLQFYAGVPLKTQEGFNLGTLCVIDRQPRSLNAEEKEILESLGDLVMNQIELRLKARIAVKHQHQILSTAAHDLKNPLSIMPLLADMIMQNKDNPDAIDDISRQIKEAGKRMAKTINDLLESPKVGTDHVQLRLKAVQLEKLVKGVVDSNSTLARKKGQKLKLTVKQTCIIFADREKLTEVVDNLINNAIKYSPHKKRIEVIVDTYREKAIIEVVDEGPGLTKDDMKNLFRPFISLSPQPTGGENSTGLGLSIVKRLVEAHHGKIYAESDGAGKGTSFIVELPLSNG</sequence>
<dbReference type="InterPro" id="IPR003661">
    <property type="entry name" value="HisK_dim/P_dom"/>
</dbReference>
<evidence type="ECO:0000256" key="1">
    <source>
        <dbReference type="ARBA" id="ARBA00000085"/>
    </source>
</evidence>
<evidence type="ECO:0000313" key="8">
    <source>
        <dbReference type="Proteomes" id="UP000610456"/>
    </source>
</evidence>
<dbReference type="RefSeq" id="WP_189603961.1">
    <property type="nucleotide sequence ID" value="NZ_BMXB01000003.1"/>
</dbReference>
<dbReference type="CDD" id="cd00082">
    <property type="entry name" value="HisKA"/>
    <property type="match status" value="1"/>
</dbReference>
<feature type="domain" description="Histidine kinase" evidence="6">
    <location>
        <begin position="179"/>
        <end position="396"/>
    </location>
</feature>
<evidence type="ECO:0000256" key="2">
    <source>
        <dbReference type="ARBA" id="ARBA00012438"/>
    </source>
</evidence>
<evidence type="ECO:0000256" key="5">
    <source>
        <dbReference type="ARBA" id="ARBA00022777"/>
    </source>
</evidence>
<dbReference type="SUPFAM" id="SSF47384">
    <property type="entry name" value="Homodimeric domain of signal transducing histidine kinase"/>
    <property type="match status" value="1"/>
</dbReference>
<dbReference type="FunFam" id="3.30.565.10:FF:000006">
    <property type="entry name" value="Sensor histidine kinase WalK"/>
    <property type="match status" value="1"/>
</dbReference>
<organism evidence="7 8">
    <name type="scientific">Salinimicrobium marinum</name>
    <dbReference type="NCBI Taxonomy" id="680283"/>
    <lineage>
        <taxon>Bacteria</taxon>
        <taxon>Pseudomonadati</taxon>
        <taxon>Bacteroidota</taxon>
        <taxon>Flavobacteriia</taxon>
        <taxon>Flavobacteriales</taxon>
        <taxon>Flavobacteriaceae</taxon>
        <taxon>Salinimicrobium</taxon>
    </lineage>
</organism>
<dbReference type="AlphaFoldDB" id="A0A918SBW1"/>
<dbReference type="PANTHER" id="PTHR43547">
    <property type="entry name" value="TWO-COMPONENT HISTIDINE KINASE"/>
    <property type="match status" value="1"/>
</dbReference>
<dbReference type="InterPro" id="IPR005467">
    <property type="entry name" value="His_kinase_dom"/>
</dbReference>
<dbReference type="SMART" id="SM00388">
    <property type="entry name" value="HisKA"/>
    <property type="match status" value="1"/>
</dbReference>
<dbReference type="SUPFAM" id="SSF55874">
    <property type="entry name" value="ATPase domain of HSP90 chaperone/DNA topoisomerase II/histidine kinase"/>
    <property type="match status" value="1"/>
</dbReference>
<dbReference type="InterPro" id="IPR036097">
    <property type="entry name" value="HisK_dim/P_sf"/>
</dbReference>
<dbReference type="Pfam" id="PF02518">
    <property type="entry name" value="HATPase_c"/>
    <property type="match status" value="1"/>
</dbReference>
<accession>A0A918SBW1</accession>
<gene>
    <name evidence="7" type="ORF">GCM10007103_13490</name>
</gene>
<keyword evidence="8" id="KW-1185">Reference proteome</keyword>
<dbReference type="InterPro" id="IPR003594">
    <property type="entry name" value="HATPase_dom"/>
</dbReference>
<dbReference type="EC" id="2.7.13.3" evidence="2"/>
<evidence type="ECO:0000256" key="3">
    <source>
        <dbReference type="ARBA" id="ARBA00022553"/>
    </source>
</evidence>
<dbReference type="InterPro" id="IPR029016">
    <property type="entry name" value="GAF-like_dom_sf"/>
</dbReference>
<comment type="caution">
    <text evidence="7">The sequence shown here is derived from an EMBL/GenBank/DDBJ whole genome shotgun (WGS) entry which is preliminary data.</text>
</comment>
<dbReference type="PANTHER" id="PTHR43547:SF2">
    <property type="entry name" value="HYBRID SIGNAL TRANSDUCTION HISTIDINE KINASE C"/>
    <property type="match status" value="1"/>
</dbReference>
<keyword evidence="3" id="KW-0597">Phosphoprotein</keyword>
<dbReference type="SMART" id="SM00065">
    <property type="entry name" value="GAF"/>
    <property type="match status" value="1"/>
</dbReference>